<evidence type="ECO:0000259" key="8">
    <source>
        <dbReference type="Pfam" id="PF02770"/>
    </source>
</evidence>
<dbReference type="SUPFAM" id="SSF56645">
    <property type="entry name" value="Acyl-CoA dehydrogenase NM domain-like"/>
    <property type="match status" value="1"/>
</dbReference>
<dbReference type="PANTHER" id="PTHR43884:SF25">
    <property type="entry name" value="ACYL-COA DEHYDROGENASE YDBM-RELATED"/>
    <property type="match status" value="1"/>
</dbReference>
<feature type="domain" description="Acyl-CoA oxidase/dehydrogenase middle" evidence="8">
    <location>
        <begin position="296"/>
        <end position="396"/>
    </location>
</feature>
<dbReference type="FunFam" id="1.20.140.10:FF:000001">
    <property type="entry name" value="Acyl-CoA dehydrogenase"/>
    <property type="match status" value="1"/>
</dbReference>
<evidence type="ECO:0000256" key="6">
    <source>
        <dbReference type="RuleBase" id="RU362125"/>
    </source>
</evidence>
<gene>
    <name evidence="10" type="ORF">GCM10017635_25310</name>
</gene>
<evidence type="ECO:0000256" key="3">
    <source>
        <dbReference type="ARBA" id="ARBA00022630"/>
    </source>
</evidence>
<dbReference type="InterPro" id="IPR006091">
    <property type="entry name" value="Acyl-CoA_Oxase/DH_mid-dom"/>
</dbReference>
<sequence>MPQRRMMESAMKDLPAMPADTPSALLALAEGVLPELESLQSHAIEALRALVAPSGKPDPALLERHQHAAHAASWLATYIESLRQLTGWAGRLAQAGGFGRVEALILQIGMGEYLTQIAGGIPMSQTEFARLSDLGLDWQPGEALRTLMGGNTAPARAELARLMQDNHGRATFGATGLDEDLEMIRDQFRRYAEDRVIPNAHDWHLKDQLIPMEIIQELAELGVFGLTIPEEFGGLGLSKASMVVVTEELSRGYIGVGSLGTRSEIAAELILCGGTDEQKAKWLPKLASGEVLSTAVFTEPNTGSDLGSLRTRAVRDGDDWVITGNKTWITHAQRTHVMTLLARTEPDTSDWRGLSMFLAEKVPGTDDDPFPTPGMTGGEIEVLGYRGMKEYELGFDGFRVKGENLLGGVPGRGFKQLMETFESARIQTAARAVGVAQSACEIGMQYALDRKQFGKSLIEFPRVSDKLAMMAVEIMIARQLTYFSAWEKDHGRRCDLEAGMAKLLGARVAWAAADNALQIHGGNGFALEYAISRVLCDARILNIFEGAAEIQAQVIARRLLD</sequence>
<dbReference type="FunFam" id="1.10.540.10:FF:000026">
    <property type="entry name" value="Acyl-CoA dehydrogenase medium chain"/>
    <property type="match status" value="1"/>
</dbReference>
<dbReference type="Pfam" id="PF00441">
    <property type="entry name" value="Acyl-CoA_dh_1"/>
    <property type="match status" value="1"/>
</dbReference>
<dbReference type="AlphaFoldDB" id="A0AAD3P157"/>
<dbReference type="GO" id="GO:0050660">
    <property type="term" value="F:flavin adenine dinucleotide binding"/>
    <property type="evidence" value="ECO:0007669"/>
    <property type="project" value="InterPro"/>
</dbReference>
<reference evidence="10" key="2">
    <citation type="submission" date="2023-01" db="EMBL/GenBank/DDBJ databases">
        <authorList>
            <person name="Sun Q."/>
            <person name="Evtushenko L."/>
        </authorList>
    </citation>
    <scope>NUCLEOTIDE SEQUENCE</scope>
    <source>
        <strain evidence="10">VKM B-2222</strain>
    </source>
</reference>
<proteinExistence type="inferred from homology"/>
<feature type="domain" description="Acyl-CoA dehydrogenase/oxidase C-terminal" evidence="7">
    <location>
        <begin position="411"/>
        <end position="560"/>
    </location>
</feature>
<dbReference type="InterPro" id="IPR013786">
    <property type="entry name" value="AcylCoA_DH/ox_N"/>
</dbReference>
<comment type="caution">
    <text evidence="10">The sequence shown here is derived from an EMBL/GenBank/DDBJ whole genome shotgun (WGS) entry which is preliminary data.</text>
</comment>
<dbReference type="Pfam" id="PF02771">
    <property type="entry name" value="Acyl-CoA_dh_N"/>
    <property type="match status" value="1"/>
</dbReference>
<keyword evidence="4 6" id="KW-0274">FAD</keyword>
<dbReference type="InterPro" id="IPR037069">
    <property type="entry name" value="AcylCoA_DH/ox_N_sf"/>
</dbReference>
<evidence type="ECO:0000313" key="11">
    <source>
        <dbReference type="Proteomes" id="UP001143349"/>
    </source>
</evidence>
<name>A0AAD3P157_9RHOB</name>
<dbReference type="Gene3D" id="1.20.140.10">
    <property type="entry name" value="Butyryl-CoA Dehydrogenase, subunit A, domain 3"/>
    <property type="match status" value="1"/>
</dbReference>
<feature type="domain" description="Acyl-CoA dehydrogenase/oxidase N-terminal" evidence="9">
    <location>
        <begin position="179"/>
        <end position="290"/>
    </location>
</feature>
<dbReference type="PROSITE" id="PS00073">
    <property type="entry name" value="ACYL_COA_DH_2"/>
    <property type="match status" value="1"/>
</dbReference>
<evidence type="ECO:0000259" key="9">
    <source>
        <dbReference type="Pfam" id="PF02771"/>
    </source>
</evidence>
<comment type="cofactor">
    <cofactor evidence="1 6">
        <name>FAD</name>
        <dbReference type="ChEBI" id="CHEBI:57692"/>
    </cofactor>
</comment>
<evidence type="ECO:0000256" key="5">
    <source>
        <dbReference type="ARBA" id="ARBA00023002"/>
    </source>
</evidence>
<dbReference type="InterPro" id="IPR046373">
    <property type="entry name" value="Acyl-CoA_Oxase/DH_mid-dom_sf"/>
</dbReference>
<evidence type="ECO:0000259" key="7">
    <source>
        <dbReference type="Pfam" id="PF00441"/>
    </source>
</evidence>
<dbReference type="InterPro" id="IPR009075">
    <property type="entry name" value="AcylCo_DH/oxidase_C"/>
</dbReference>
<dbReference type="FunFam" id="2.40.110.10:FF:000015">
    <property type="entry name" value="Acyl-CoA dehydrogenase"/>
    <property type="match status" value="1"/>
</dbReference>
<keyword evidence="5 6" id="KW-0560">Oxidoreductase</keyword>
<dbReference type="PANTHER" id="PTHR43884">
    <property type="entry name" value="ACYL-COA DEHYDROGENASE"/>
    <property type="match status" value="1"/>
</dbReference>
<dbReference type="Gene3D" id="1.10.540.10">
    <property type="entry name" value="Acyl-CoA dehydrogenase/oxidase, N-terminal domain"/>
    <property type="match status" value="1"/>
</dbReference>
<dbReference type="SUPFAM" id="SSF47203">
    <property type="entry name" value="Acyl-CoA dehydrogenase C-terminal domain-like"/>
    <property type="match status" value="1"/>
</dbReference>
<protein>
    <submittedName>
        <fullName evidence="10">(2S)-methylsuccinyl-CoA dehydrogenase</fullName>
    </submittedName>
</protein>
<dbReference type="Pfam" id="PF02770">
    <property type="entry name" value="Acyl-CoA_dh_M"/>
    <property type="match status" value="1"/>
</dbReference>
<evidence type="ECO:0000256" key="1">
    <source>
        <dbReference type="ARBA" id="ARBA00001974"/>
    </source>
</evidence>
<dbReference type="InterPro" id="IPR036250">
    <property type="entry name" value="AcylCo_DH-like_C"/>
</dbReference>
<evidence type="ECO:0000256" key="4">
    <source>
        <dbReference type="ARBA" id="ARBA00022827"/>
    </source>
</evidence>
<dbReference type="GO" id="GO:0003995">
    <property type="term" value="F:acyl-CoA dehydrogenase activity"/>
    <property type="evidence" value="ECO:0007669"/>
    <property type="project" value="InterPro"/>
</dbReference>
<dbReference type="EMBL" id="BSFH01000032">
    <property type="protein sequence ID" value="GLK65060.1"/>
    <property type="molecule type" value="Genomic_DNA"/>
</dbReference>
<reference evidence="10" key="1">
    <citation type="journal article" date="2014" name="Int. J. Syst. Evol. Microbiol.">
        <title>Complete genome sequence of Corynebacterium casei LMG S-19264T (=DSM 44701T), isolated from a smear-ripened cheese.</title>
        <authorList>
            <consortium name="US DOE Joint Genome Institute (JGI-PGF)"/>
            <person name="Walter F."/>
            <person name="Albersmeier A."/>
            <person name="Kalinowski J."/>
            <person name="Ruckert C."/>
        </authorList>
    </citation>
    <scope>NUCLEOTIDE SEQUENCE</scope>
    <source>
        <strain evidence="10">VKM B-2222</strain>
    </source>
</reference>
<evidence type="ECO:0000313" key="10">
    <source>
        <dbReference type="EMBL" id="GLK65060.1"/>
    </source>
</evidence>
<organism evidence="10 11">
    <name type="scientific">Paracoccus kondratievae</name>
    <dbReference type="NCBI Taxonomy" id="135740"/>
    <lineage>
        <taxon>Bacteria</taxon>
        <taxon>Pseudomonadati</taxon>
        <taxon>Pseudomonadota</taxon>
        <taxon>Alphaproteobacteria</taxon>
        <taxon>Rhodobacterales</taxon>
        <taxon>Paracoccaceae</taxon>
        <taxon>Paracoccus</taxon>
    </lineage>
</organism>
<dbReference type="Proteomes" id="UP001143349">
    <property type="component" value="Unassembled WGS sequence"/>
</dbReference>
<evidence type="ECO:0000256" key="2">
    <source>
        <dbReference type="ARBA" id="ARBA00009347"/>
    </source>
</evidence>
<keyword evidence="11" id="KW-1185">Reference proteome</keyword>
<accession>A0AAD3P157</accession>
<dbReference type="InterPro" id="IPR009100">
    <property type="entry name" value="AcylCoA_DH/oxidase_NM_dom_sf"/>
</dbReference>
<keyword evidence="3 6" id="KW-0285">Flavoprotein</keyword>
<comment type="similarity">
    <text evidence="2 6">Belongs to the acyl-CoA dehydrogenase family.</text>
</comment>
<dbReference type="InterPro" id="IPR006089">
    <property type="entry name" value="Acyl-CoA_DH_CS"/>
</dbReference>
<dbReference type="Gene3D" id="2.40.110.10">
    <property type="entry name" value="Butyryl-CoA Dehydrogenase, subunit A, domain 2"/>
    <property type="match status" value="1"/>
</dbReference>